<feature type="active site" description="Proton donor" evidence="2">
    <location>
        <position position="41"/>
    </location>
</feature>
<dbReference type="SUPFAM" id="SSF55144">
    <property type="entry name" value="LigT-like"/>
    <property type="match status" value="1"/>
</dbReference>
<feature type="short sequence motif" description="HXTX 1" evidence="2">
    <location>
        <begin position="41"/>
        <end position="44"/>
    </location>
</feature>
<dbReference type="NCBIfam" id="TIGR02258">
    <property type="entry name" value="2_5_ligase"/>
    <property type="match status" value="1"/>
</dbReference>
<dbReference type="InterPro" id="IPR009097">
    <property type="entry name" value="Cyclic_Pdiesterase"/>
</dbReference>
<reference evidence="4" key="1">
    <citation type="journal article" date="2014" name="Int. J. Syst. Evol. Microbiol.">
        <title>Complete genome sequence of Corynebacterium casei LMG S-19264T (=DSM 44701T), isolated from a smear-ripened cheese.</title>
        <authorList>
            <consortium name="US DOE Joint Genome Institute (JGI-PGF)"/>
            <person name="Walter F."/>
            <person name="Albersmeier A."/>
            <person name="Kalinowski J."/>
            <person name="Ruckert C."/>
        </authorList>
    </citation>
    <scope>NUCLEOTIDE SEQUENCE</scope>
    <source>
        <strain evidence="4">JCM 17251</strain>
    </source>
</reference>
<dbReference type="Gene3D" id="3.90.1140.10">
    <property type="entry name" value="Cyclic phosphodiesterase"/>
    <property type="match status" value="1"/>
</dbReference>
<dbReference type="GO" id="GO:0004113">
    <property type="term" value="F:2',3'-cyclic-nucleotide 3'-phosphodiesterase activity"/>
    <property type="evidence" value="ECO:0007669"/>
    <property type="project" value="InterPro"/>
</dbReference>
<accession>A0A918D5K1</accession>
<evidence type="ECO:0000313" key="4">
    <source>
        <dbReference type="EMBL" id="GGN67042.1"/>
    </source>
</evidence>
<gene>
    <name evidence="4" type="ORF">GCM10007971_37610</name>
</gene>
<organism evidence="4 5">
    <name type="scientific">Oceanobacillus indicireducens</name>
    <dbReference type="NCBI Taxonomy" id="1004261"/>
    <lineage>
        <taxon>Bacteria</taxon>
        <taxon>Bacillati</taxon>
        <taxon>Bacillota</taxon>
        <taxon>Bacilli</taxon>
        <taxon>Bacillales</taxon>
        <taxon>Bacillaceae</taxon>
        <taxon>Oceanobacillus</taxon>
    </lineage>
</organism>
<reference evidence="4" key="2">
    <citation type="submission" date="2020-09" db="EMBL/GenBank/DDBJ databases">
        <authorList>
            <person name="Sun Q."/>
            <person name="Ohkuma M."/>
        </authorList>
    </citation>
    <scope>NUCLEOTIDE SEQUENCE</scope>
    <source>
        <strain evidence="4">JCM 17251</strain>
    </source>
</reference>
<feature type="short sequence motif" description="HXTX 2" evidence="2">
    <location>
        <begin position="126"/>
        <end position="129"/>
    </location>
</feature>
<name>A0A918D5K1_9BACI</name>
<dbReference type="PANTHER" id="PTHR35561:SF1">
    <property type="entry name" value="RNA 2',3'-CYCLIC PHOSPHODIESTERASE"/>
    <property type="match status" value="1"/>
</dbReference>
<dbReference type="Proteomes" id="UP000624041">
    <property type="component" value="Unassembled WGS sequence"/>
</dbReference>
<keyword evidence="3" id="KW-0175">Coiled coil</keyword>
<comment type="catalytic activity">
    <reaction evidence="2">
        <text>a 3'-end 2',3'-cyclophospho-ribonucleotide-RNA + H2O = a 3'-end 2'-phospho-ribonucleotide-RNA + H(+)</text>
        <dbReference type="Rhea" id="RHEA:11828"/>
        <dbReference type="Rhea" id="RHEA-COMP:10464"/>
        <dbReference type="Rhea" id="RHEA-COMP:17353"/>
        <dbReference type="ChEBI" id="CHEBI:15377"/>
        <dbReference type="ChEBI" id="CHEBI:15378"/>
        <dbReference type="ChEBI" id="CHEBI:83064"/>
        <dbReference type="ChEBI" id="CHEBI:173113"/>
        <dbReference type="EC" id="3.1.4.58"/>
    </reaction>
</comment>
<feature type="coiled-coil region" evidence="3">
    <location>
        <begin position="93"/>
        <end position="120"/>
    </location>
</feature>
<dbReference type="Pfam" id="PF13563">
    <property type="entry name" value="2_5_RNA_ligase2"/>
    <property type="match status" value="1"/>
</dbReference>
<dbReference type="InterPro" id="IPR004175">
    <property type="entry name" value="RNA_CPDase"/>
</dbReference>
<dbReference type="PANTHER" id="PTHR35561">
    <property type="entry name" value="RNA 2',3'-CYCLIC PHOSPHODIESTERASE"/>
    <property type="match status" value="1"/>
</dbReference>
<sequence length="183" mass="21378">MSHYFLGIEIADDLKNFYNDWQQELKPIFPYKSWTDARDLHITLSFLGEVHRDHLEKLVKQLEILQFSGSFTLSLEGLGTFGKSNRPRVLFVDVRLNEELLQLQQQIVKATEALGFEQEKRAYRPHLTLGKKWGKAFDLPEGKLNEIKLRYQQINQFEVTAFTLYKIHPGHVPSYEKAAVFPL</sequence>
<dbReference type="HAMAP" id="MF_01940">
    <property type="entry name" value="RNA_CPDase"/>
    <property type="match status" value="1"/>
</dbReference>
<evidence type="ECO:0000256" key="1">
    <source>
        <dbReference type="ARBA" id="ARBA00022801"/>
    </source>
</evidence>
<dbReference type="AlphaFoldDB" id="A0A918D5K1"/>
<dbReference type="RefSeq" id="WP_188859670.1">
    <property type="nucleotide sequence ID" value="NZ_BMOS01000053.1"/>
</dbReference>
<keyword evidence="5" id="KW-1185">Reference proteome</keyword>
<keyword evidence="1 2" id="KW-0378">Hydrolase</keyword>
<proteinExistence type="inferred from homology"/>
<comment type="function">
    <text evidence="2">Hydrolyzes RNA 2',3'-cyclic phosphodiester to an RNA 2'-phosphomonoester.</text>
</comment>
<comment type="caution">
    <text evidence="4">The sequence shown here is derived from an EMBL/GenBank/DDBJ whole genome shotgun (WGS) entry which is preliminary data.</text>
</comment>
<dbReference type="EMBL" id="BMOS01000053">
    <property type="protein sequence ID" value="GGN67042.1"/>
    <property type="molecule type" value="Genomic_DNA"/>
</dbReference>
<comment type="similarity">
    <text evidence="2">Belongs to the 2H phosphoesterase superfamily. ThpR family.</text>
</comment>
<protein>
    <recommendedName>
        <fullName evidence="2">RNA 2',3'-cyclic phosphodiesterase</fullName>
        <shortName evidence="2">RNA 2',3'-CPDase</shortName>
        <ecNumber evidence="2">3.1.4.58</ecNumber>
    </recommendedName>
</protein>
<evidence type="ECO:0000313" key="5">
    <source>
        <dbReference type="Proteomes" id="UP000624041"/>
    </source>
</evidence>
<dbReference type="GO" id="GO:0008664">
    <property type="term" value="F:RNA 2',3'-cyclic 3'-phosphodiesterase activity"/>
    <property type="evidence" value="ECO:0007669"/>
    <property type="project" value="UniProtKB-EC"/>
</dbReference>
<evidence type="ECO:0000256" key="2">
    <source>
        <dbReference type="HAMAP-Rule" id="MF_01940"/>
    </source>
</evidence>
<feature type="active site" description="Proton acceptor" evidence="2">
    <location>
        <position position="126"/>
    </location>
</feature>
<evidence type="ECO:0000256" key="3">
    <source>
        <dbReference type="SAM" id="Coils"/>
    </source>
</evidence>
<dbReference type="EC" id="3.1.4.58" evidence="2"/>